<dbReference type="InterPro" id="IPR043128">
    <property type="entry name" value="Rev_trsase/Diguanyl_cyclase"/>
</dbReference>
<dbReference type="PANTHER" id="PTHR45138">
    <property type="entry name" value="REGULATORY COMPONENTS OF SENSORY TRANSDUCTION SYSTEM"/>
    <property type="match status" value="1"/>
</dbReference>
<dbReference type="AlphaFoldDB" id="A0A4P2VKP0"/>
<dbReference type="RefSeq" id="WP_130610495.1">
    <property type="nucleotide sequence ID" value="NZ_AP019368.1"/>
</dbReference>
<proteinExistence type="predicted"/>
<dbReference type="PANTHER" id="PTHR45138:SF9">
    <property type="entry name" value="DIGUANYLATE CYCLASE DGCM-RELATED"/>
    <property type="match status" value="1"/>
</dbReference>
<dbReference type="InterPro" id="IPR050469">
    <property type="entry name" value="Diguanylate_Cyclase"/>
</dbReference>
<dbReference type="InterPro" id="IPR000160">
    <property type="entry name" value="GGDEF_dom"/>
</dbReference>
<protein>
    <recommendedName>
        <fullName evidence="1">diguanylate cyclase</fullName>
        <ecNumber evidence="1">2.7.7.65</ecNumber>
    </recommendedName>
</protein>
<dbReference type="FunFam" id="3.30.70.270:FF:000001">
    <property type="entry name" value="Diguanylate cyclase domain protein"/>
    <property type="match status" value="1"/>
</dbReference>
<dbReference type="SUPFAM" id="SSF55785">
    <property type="entry name" value="PYP-like sensor domain (PAS domain)"/>
    <property type="match status" value="1"/>
</dbReference>
<dbReference type="InterPro" id="IPR029787">
    <property type="entry name" value="Nucleotide_cyclase"/>
</dbReference>
<accession>A0A4P2VKP0</accession>
<dbReference type="InterPro" id="IPR013656">
    <property type="entry name" value="PAS_4"/>
</dbReference>
<dbReference type="GO" id="GO:1902201">
    <property type="term" value="P:negative regulation of bacterial-type flagellum-dependent cell motility"/>
    <property type="evidence" value="ECO:0007669"/>
    <property type="project" value="TreeGrafter"/>
</dbReference>
<evidence type="ECO:0000256" key="2">
    <source>
        <dbReference type="ARBA" id="ARBA00034247"/>
    </source>
</evidence>
<dbReference type="EC" id="2.7.7.65" evidence="1"/>
<keyword evidence="5" id="KW-1185">Reference proteome</keyword>
<gene>
    <name evidence="4" type="ORF">JCM31447_22880</name>
</gene>
<dbReference type="KEGG" id="sbf:JCM31447_22880"/>
<name>A0A4P2VKP0_FLUSA</name>
<organism evidence="4 5">
    <name type="scientific">Fluviispira sanaruensis</name>
    <dbReference type="NCBI Taxonomy" id="2493639"/>
    <lineage>
        <taxon>Bacteria</taxon>
        <taxon>Pseudomonadati</taxon>
        <taxon>Bdellovibrionota</taxon>
        <taxon>Oligoflexia</taxon>
        <taxon>Silvanigrellales</taxon>
        <taxon>Silvanigrellaceae</taxon>
        <taxon>Fluviispira</taxon>
    </lineage>
</organism>
<evidence type="ECO:0000259" key="3">
    <source>
        <dbReference type="PROSITE" id="PS50887"/>
    </source>
</evidence>
<dbReference type="SUPFAM" id="SSF55073">
    <property type="entry name" value="Nucleotide cyclase"/>
    <property type="match status" value="1"/>
</dbReference>
<dbReference type="Gene3D" id="3.30.70.270">
    <property type="match status" value="1"/>
</dbReference>
<evidence type="ECO:0000313" key="4">
    <source>
        <dbReference type="EMBL" id="BBH53836.1"/>
    </source>
</evidence>
<dbReference type="GO" id="GO:0052621">
    <property type="term" value="F:diguanylate cyclase activity"/>
    <property type="evidence" value="ECO:0007669"/>
    <property type="project" value="UniProtKB-EC"/>
</dbReference>
<dbReference type="Pfam" id="PF00990">
    <property type="entry name" value="GGDEF"/>
    <property type="match status" value="1"/>
</dbReference>
<reference evidence="4 5" key="1">
    <citation type="submission" date="2018-12" db="EMBL/GenBank/DDBJ databases">
        <title>Rubrispira sanarue gen. nov., sp., nov., a member of the order Silvanigrellales, isolated from a brackish lake in Hamamatsu Japan.</title>
        <authorList>
            <person name="Maejima Y."/>
            <person name="Iino T."/>
            <person name="Muraguchi Y."/>
            <person name="Fukuda K."/>
            <person name="Nojiri H."/>
            <person name="Ohkuma M."/>
            <person name="Moriuchi R."/>
            <person name="Dohra H."/>
            <person name="Kimbara K."/>
            <person name="Shintani M."/>
        </authorList>
    </citation>
    <scope>NUCLEOTIDE SEQUENCE [LARGE SCALE GENOMIC DNA]</scope>
    <source>
        <strain evidence="4 5">RF1110005</strain>
    </source>
</reference>
<evidence type="ECO:0000256" key="1">
    <source>
        <dbReference type="ARBA" id="ARBA00012528"/>
    </source>
</evidence>
<dbReference type="SMART" id="SM00267">
    <property type="entry name" value="GGDEF"/>
    <property type="match status" value="1"/>
</dbReference>
<dbReference type="CDD" id="cd01949">
    <property type="entry name" value="GGDEF"/>
    <property type="match status" value="1"/>
</dbReference>
<dbReference type="InterPro" id="IPR035965">
    <property type="entry name" value="PAS-like_dom_sf"/>
</dbReference>
<dbReference type="Pfam" id="PF08448">
    <property type="entry name" value="PAS_4"/>
    <property type="match status" value="1"/>
</dbReference>
<dbReference type="GO" id="GO:0005886">
    <property type="term" value="C:plasma membrane"/>
    <property type="evidence" value="ECO:0007669"/>
    <property type="project" value="TreeGrafter"/>
</dbReference>
<sequence>MENQSVLDSRLIEKFEVHRDFTRVFLDAFILINVEQKVLKFNSAFCQIIELRAIDVRRIGTLKEMLLTTMQGTSQSAIDQLLESPNPTRIDEVAAINVTNRKEVTLIISSYPYYEDDGKMLGVCLLMRDVTAETNLQTKYKDKSLQSITDALTGLFTRRYFEDQISKEIERCKVNNIKPRLAIIMFDLDKFKNVNDTYGHQAGDFVLTETAKILKENSRRSDILGRYGGEELLVVIFDANERAAAVTAEKFRSAIQDHEYIFQGTKIPVTTSVGVTLINSVDDTKEAAVKRADECLYHAKENGRNVVILDFGAGKLKAQDFIAQTPDILPPEK</sequence>
<dbReference type="Proteomes" id="UP000291236">
    <property type="component" value="Chromosome"/>
</dbReference>
<dbReference type="GO" id="GO:0043709">
    <property type="term" value="P:cell adhesion involved in single-species biofilm formation"/>
    <property type="evidence" value="ECO:0007669"/>
    <property type="project" value="TreeGrafter"/>
</dbReference>
<dbReference type="NCBIfam" id="TIGR00254">
    <property type="entry name" value="GGDEF"/>
    <property type="match status" value="1"/>
</dbReference>
<dbReference type="PROSITE" id="PS50887">
    <property type="entry name" value="GGDEF"/>
    <property type="match status" value="1"/>
</dbReference>
<feature type="domain" description="GGDEF" evidence="3">
    <location>
        <begin position="179"/>
        <end position="312"/>
    </location>
</feature>
<comment type="catalytic activity">
    <reaction evidence="2">
        <text>2 GTP = 3',3'-c-di-GMP + 2 diphosphate</text>
        <dbReference type="Rhea" id="RHEA:24898"/>
        <dbReference type="ChEBI" id="CHEBI:33019"/>
        <dbReference type="ChEBI" id="CHEBI:37565"/>
        <dbReference type="ChEBI" id="CHEBI:58805"/>
        <dbReference type="EC" id="2.7.7.65"/>
    </reaction>
</comment>
<dbReference type="EMBL" id="AP019368">
    <property type="protein sequence ID" value="BBH53836.1"/>
    <property type="molecule type" value="Genomic_DNA"/>
</dbReference>
<dbReference type="OrthoDB" id="5293332at2"/>
<dbReference type="Gene3D" id="3.30.450.20">
    <property type="entry name" value="PAS domain"/>
    <property type="match status" value="1"/>
</dbReference>
<evidence type="ECO:0000313" key="5">
    <source>
        <dbReference type="Proteomes" id="UP000291236"/>
    </source>
</evidence>